<protein>
    <submittedName>
        <fullName evidence="1">Uncharacterized protein</fullName>
    </submittedName>
</protein>
<dbReference type="AlphaFoldDB" id="A0A0A8YXP1"/>
<accession>A0A0A8YXP1</accession>
<evidence type="ECO:0000313" key="1">
    <source>
        <dbReference type="EMBL" id="JAD29250.1"/>
    </source>
</evidence>
<proteinExistence type="predicted"/>
<sequence length="39" mass="4570">MTCYSPFNFVLLQGECTMLFSRFFETVALWSSLWQVSIS</sequence>
<name>A0A0A8YXP1_ARUDO</name>
<reference evidence="1" key="1">
    <citation type="submission" date="2014-09" db="EMBL/GenBank/DDBJ databases">
        <authorList>
            <person name="Magalhaes I.L.F."/>
            <person name="Oliveira U."/>
            <person name="Santos F.R."/>
            <person name="Vidigal T.H.D.A."/>
            <person name="Brescovit A.D."/>
            <person name="Santos A.J."/>
        </authorList>
    </citation>
    <scope>NUCLEOTIDE SEQUENCE</scope>
    <source>
        <tissue evidence="1">Shoot tissue taken approximately 20 cm above the soil surface</tissue>
    </source>
</reference>
<dbReference type="EMBL" id="GBRH01268645">
    <property type="protein sequence ID" value="JAD29250.1"/>
    <property type="molecule type" value="Transcribed_RNA"/>
</dbReference>
<organism evidence="1">
    <name type="scientific">Arundo donax</name>
    <name type="common">Giant reed</name>
    <name type="synonym">Donax arundinaceus</name>
    <dbReference type="NCBI Taxonomy" id="35708"/>
    <lineage>
        <taxon>Eukaryota</taxon>
        <taxon>Viridiplantae</taxon>
        <taxon>Streptophyta</taxon>
        <taxon>Embryophyta</taxon>
        <taxon>Tracheophyta</taxon>
        <taxon>Spermatophyta</taxon>
        <taxon>Magnoliopsida</taxon>
        <taxon>Liliopsida</taxon>
        <taxon>Poales</taxon>
        <taxon>Poaceae</taxon>
        <taxon>PACMAD clade</taxon>
        <taxon>Arundinoideae</taxon>
        <taxon>Arundineae</taxon>
        <taxon>Arundo</taxon>
    </lineage>
</organism>
<reference evidence="1" key="2">
    <citation type="journal article" date="2015" name="Data Brief">
        <title>Shoot transcriptome of the giant reed, Arundo donax.</title>
        <authorList>
            <person name="Barrero R.A."/>
            <person name="Guerrero F.D."/>
            <person name="Moolhuijzen P."/>
            <person name="Goolsby J.A."/>
            <person name="Tidwell J."/>
            <person name="Bellgard S.E."/>
            <person name="Bellgard M.I."/>
        </authorList>
    </citation>
    <scope>NUCLEOTIDE SEQUENCE</scope>
    <source>
        <tissue evidence="1">Shoot tissue taken approximately 20 cm above the soil surface</tissue>
    </source>
</reference>